<dbReference type="EMBL" id="UINC01000518">
    <property type="protein sequence ID" value="SUZ56678.1"/>
    <property type="molecule type" value="Genomic_DNA"/>
</dbReference>
<accession>A0A381NS56</accession>
<evidence type="ECO:0000256" key="3">
    <source>
        <dbReference type="ARBA" id="ARBA00022833"/>
    </source>
</evidence>
<evidence type="ECO:0000313" key="5">
    <source>
        <dbReference type="EMBL" id="SUZ56678.1"/>
    </source>
</evidence>
<dbReference type="AlphaFoldDB" id="A0A381NS56"/>
<name>A0A381NS56_9ZZZZ</name>
<comment type="cofactor">
    <cofactor evidence="1">
        <name>Zn(2+)</name>
        <dbReference type="ChEBI" id="CHEBI:29105"/>
    </cofactor>
</comment>
<dbReference type="InterPro" id="IPR036409">
    <property type="entry name" value="Aldolase_II/adducin_N_sf"/>
</dbReference>
<dbReference type="Gene3D" id="3.40.225.10">
    <property type="entry name" value="Class II aldolase/adducin N-terminal domain"/>
    <property type="match status" value="1"/>
</dbReference>
<dbReference type="PANTHER" id="PTHR22789">
    <property type="entry name" value="FUCULOSE PHOSPHATE ALDOLASE"/>
    <property type="match status" value="1"/>
</dbReference>
<reference evidence="5" key="1">
    <citation type="submission" date="2018-05" db="EMBL/GenBank/DDBJ databases">
        <authorList>
            <person name="Lanie J.A."/>
            <person name="Ng W.-L."/>
            <person name="Kazmierczak K.M."/>
            <person name="Andrzejewski T.M."/>
            <person name="Davidsen T.M."/>
            <person name="Wayne K.J."/>
            <person name="Tettelin H."/>
            <person name="Glass J.I."/>
            <person name="Rusch D."/>
            <person name="Podicherti R."/>
            <person name="Tsui H.-C.T."/>
            <person name="Winkler M.E."/>
        </authorList>
    </citation>
    <scope>NUCLEOTIDE SEQUENCE</scope>
</reference>
<dbReference type="GO" id="GO:0005829">
    <property type="term" value="C:cytosol"/>
    <property type="evidence" value="ECO:0007669"/>
    <property type="project" value="TreeGrafter"/>
</dbReference>
<sequence length="151" mass="16739">MLDELKIEVCQANRDLVSHGLVTLTWGNVSGICPERKNVVIKPSGVPYDTLQPEHMVVVSLDGEVVEGTLRPSSDTPTHITLYQAFDSIGGITHTHSRHATMFAQARQEIPCLGTTHADHFHGPIPVTRQLSEAEVRHDYESNTGHVIRER</sequence>
<dbReference type="InterPro" id="IPR050197">
    <property type="entry name" value="Aldolase_class_II_sugar_metab"/>
</dbReference>
<dbReference type="GO" id="GO:0016832">
    <property type="term" value="F:aldehyde-lyase activity"/>
    <property type="evidence" value="ECO:0007669"/>
    <property type="project" value="TreeGrafter"/>
</dbReference>
<protein>
    <recommendedName>
        <fullName evidence="4">Class II aldolase/adducin N-terminal domain-containing protein</fullName>
    </recommendedName>
</protein>
<dbReference type="InterPro" id="IPR001303">
    <property type="entry name" value="Aldolase_II/adducin_N"/>
</dbReference>
<feature type="non-terminal residue" evidence="5">
    <location>
        <position position="151"/>
    </location>
</feature>
<organism evidence="5">
    <name type="scientific">marine metagenome</name>
    <dbReference type="NCBI Taxonomy" id="408172"/>
    <lineage>
        <taxon>unclassified sequences</taxon>
        <taxon>metagenomes</taxon>
        <taxon>ecological metagenomes</taxon>
    </lineage>
</organism>
<evidence type="ECO:0000256" key="1">
    <source>
        <dbReference type="ARBA" id="ARBA00001947"/>
    </source>
</evidence>
<evidence type="ECO:0000259" key="4">
    <source>
        <dbReference type="SMART" id="SM01007"/>
    </source>
</evidence>
<keyword evidence="2" id="KW-0479">Metal-binding</keyword>
<feature type="domain" description="Class II aldolase/adducin N-terminal" evidence="4">
    <location>
        <begin position="7"/>
        <end position="151"/>
    </location>
</feature>
<dbReference type="GO" id="GO:0019323">
    <property type="term" value="P:pentose catabolic process"/>
    <property type="evidence" value="ECO:0007669"/>
    <property type="project" value="TreeGrafter"/>
</dbReference>
<dbReference type="SMART" id="SM01007">
    <property type="entry name" value="Aldolase_II"/>
    <property type="match status" value="1"/>
</dbReference>
<evidence type="ECO:0000256" key="2">
    <source>
        <dbReference type="ARBA" id="ARBA00022723"/>
    </source>
</evidence>
<gene>
    <name evidence="5" type="ORF">METZ01_LOCUS9532</name>
</gene>
<keyword evidence="3" id="KW-0862">Zinc</keyword>
<proteinExistence type="predicted"/>
<dbReference type="SUPFAM" id="SSF53639">
    <property type="entry name" value="AraD/HMP-PK domain-like"/>
    <property type="match status" value="1"/>
</dbReference>
<dbReference type="Pfam" id="PF00596">
    <property type="entry name" value="Aldolase_II"/>
    <property type="match status" value="1"/>
</dbReference>
<dbReference type="PANTHER" id="PTHR22789:SF8">
    <property type="entry name" value="L-RIBULOSE-5-PHOSPHATE 4-EPIMERASE SGBE"/>
    <property type="match status" value="1"/>
</dbReference>
<dbReference type="GO" id="GO:0046872">
    <property type="term" value="F:metal ion binding"/>
    <property type="evidence" value="ECO:0007669"/>
    <property type="project" value="UniProtKB-KW"/>
</dbReference>